<dbReference type="RefSeq" id="WP_166133733.1">
    <property type="nucleotide sequence ID" value="NZ_JAAOBY010000002.1"/>
</dbReference>
<dbReference type="PANTHER" id="PTHR11101">
    <property type="entry name" value="PHOSPHATE TRANSPORTER"/>
    <property type="match status" value="1"/>
</dbReference>
<evidence type="ECO:0000256" key="6">
    <source>
        <dbReference type="RuleBase" id="RU363058"/>
    </source>
</evidence>
<evidence type="ECO:0000256" key="5">
    <source>
        <dbReference type="ARBA" id="ARBA00023136"/>
    </source>
</evidence>
<keyword evidence="2 6" id="KW-0813">Transport</keyword>
<dbReference type="Pfam" id="PF01384">
    <property type="entry name" value="PHO4"/>
    <property type="match status" value="1"/>
</dbReference>
<evidence type="ECO:0000256" key="4">
    <source>
        <dbReference type="ARBA" id="ARBA00022989"/>
    </source>
</evidence>
<dbReference type="Proteomes" id="UP000621670">
    <property type="component" value="Unassembled WGS sequence"/>
</dbReference>
<feature type="transmembrane region" description="Helical" evidence="6">
    <location>
        <begin position="75"/>
        <end position="96"/>
    </location>
</feature>
<reference evidence="7 8" key="1">
    <citation type="submission" date="2020-08" db="EMBL/GenBank/DDBJ databases">
        <title>Description of novel Flavobacterium F-400 isolate.</title>
        <authorList>
            <person name="Saticioglu I."/>
            <person name="Duman M."/>
            <person name="Altun S."/>
        </authorList>
    </citation>
    <scope>NUCLEOTIDE SEQUENCE [LARGE SCALE GENOMIC DNA]</scope>
    <source>
        <strain evidence="7 8">F-400</strain>
    </source>
</reference>
<keyword evidence="5 6" id="KW-0472">Membrane</keyword>
<feature type="transmembrane region" description="Helical" evidence="6">
    <location>
        <begin position="160"/>
        <end position="186"/>
    </location>
</feature>
<feature type="transmembrane region" description="Helical" evidence="6">
    <location>
        <begin position="239"/>
        <end position="263"/>
    </location>
</feature>
<organism evidence="7 8">
    <name type="scientific">Flavobacterium turcicum</name>
    <dbReference type="NCBI Taxonomy" id="2764718"/>
    <lineage>
        <taxon>Bacteria</taxon>
        <taxon>Pseudomonadati</taxon>
        <taxon>Bacteroidota</taxon>
        <taxon>Flavobacteriia</taxon>
        <taxon>Flavobacteriales</taxon>
        <taxon>Flavobacteriaceae</taxon>
        <taxon>Flavobacterium</taxon>
    </lineage>
</organism>
<proteinExistence type="inferred from homology"/>
<keyword evidence="8" id="KW-1185">Reference proteome</keyword>
<feature type="transmembrane region" description="Helical" evidence="6">
    <location>
        <begin position="198"/>
        <end position="219"/>
    </location>
</feature>
<evidence type="ECO:0000256" key="1">
    <source>
        <dbReference type="ARBA" id="ARBA00004141"/>
    </source>
</evidence>
<feature type="transmembrane region" description="Helical" evidence="6">
    <location>
        <begin position="425"/>
        <end position="446"/>
    </location>
</feature>
<evidence type="ECO:0000256" key="3">
    <source>
        <dbReference type="ARBA" id="ARBA00022692"/>
    </source>
</evidence>
<gene>
    <name evidence="7" type="ORF">H8R26_04405</name>
</gene>
<accession>A0ABR7JDY1</accession>
<name>A0ABR7JDY1_9FLAO</name>
<comment type="subcellular location">
    <subcellularLocation>
        <location evidence="1 6">Membrane</location>
        <topology evidence="1 6">Multi-pass membrane protein</topology>
    </subcellularLocation>
</comment>
<protein>
    <recommendedName>
        <fullName evidence="6">Phosphate transporter</fullName>
    </recommendedName>
</protein>
<dbReference type="EMBL" id="JACRUM010000002">
    <property type="protein sequence ID" value="MBC5862654.1"/>
    <property type="molecule type" value="Genomic_DNA"/>
</dbReference>
<comment type="caution">
    <text evidence="7">The sequence shown here is derived from an EMBL/GenBank/DDBJ whole genome shotgun (WGS) entry which is preliminary data.</text>
</comment>
<keyword evidence="6" id="KW-0592">Phosphate transport</keyword>
<dbReference type="PANTHER" id="PTHR11101:SF80">
    <property type="entry name" value="PHOSPHATE TRANSPORTER"/>
    <property type="match status" value="1"/>
</dbReference>
<sequence>MEFTLLIVIIVLALIFDYINGFHDAANAIATVVATKVLTPFQAVVWAAFFNFLAYWVFGFGVADTVAKTANTMEIDLVVILAGVIAAIIWNLFTWWQGIPSSSSHTLIGGFAGAAIAHALMVHGFSSYTTGTGTEMETAYWYDTINWYTAGKDGGFPSGVLVIIAFIVLAPLLGALMSYLISIWLLNASKREIGPKIFTVFVILLTIWFVESQMIYYDAIEEPRFESHFWSVVFETHNIKWFLVAFIVLSISGFCLIFSSLNLHQSTEWLKKMQLLSSAAFSLGHGGNDSQKVMGIIAAAVTVYIQTSGISQDMMPEWLNVVLPNDALGIKSDMPEWIPLACYSAIAAGTLSGGWKIVKTMGSKITKVTSFEGVAAETAGALTLYFTEHFKVPVSTTHTITGSIIGVGLTKRVSAVRWGMTVSLMWAWVLTIPISAILAALVYYLFRIFI</sequence>
<evidence type="ECO:0000313" key="7">
    <source>
        <dbReference type="EMBL" id="MBC5862654.1"/>
    </source>
</evidence>
<dbReference type="InterPro" id="IPR001204">
    <property type="entry name" value="Phos_transporter"/>
</dbReference>
<feature type="transmembrane region" description="Helical" evidence="6">
    <location>
        <begin position="44"/>
        <end position="63"/>
    </location>
</feature>
<keyword evidence="4 6" id="KW-1133">Transmembrane helix</keyword>
<evidence type="ECO:0000313" key="8">
    <source>
        <dbReference type="Proteomes" id="UP000621670"/>
    </source>
</evidence>
<keyword evidence="3 6" id="KW-0812">Transmembrane</keyword>
<evidence type="ECO:0000256" key="2">
    <source>
        <dbReference type="ARBA" id="ARBA00022448"/>
    </source>
</evidence>
<comment type="similarity">
    <text evidence="6">Belongs to the inorganic phosphate transporter (PiT) (TC 2.A.20) family.</text>
</comment>